<proteinExistence type="predicted"/>
<dbReference type="Proteomes" id="UP000683925">
    <property type="component" value="Unassembled WGS sequence"/>
</dbReference>
<name>A0A8S1W7V9_PAROT</name>
<reference evidence="1" key="1">
    <citation type="submission" date="2021-01" db="EMBL/GenBank/DDBJ databases">
        <authorList>
            <consortium name="Genoscope - CEA"/>
            <person name="William W."/>
        </authorList>
    </citation>
    <scope>NUCLEOTIDE SEQUENCE</scope>
</reference>
<gene>
    <name evidence="1" type="ORF">POCTA_138.1.T0840008</name>
</gene>
<keyword evidence="2" id="KW-1185">Reference proteome</keyword>
<dbReference type="EMBL" id="CAJJDP010000083">
    <property type="protein sequence ID" value="CAD8184702.1"/>
    <property type="molecule type" value="Genomic_DNA"/>
</dbReference>
<accession>A0A8S1W7V9</accession>
<organism evidence="1 2">
    <name type="scientific">Paramecium octaurelia</name>
    <dbReference type="NCBI Taxonomy" id="43137"/>
    <lineage>
        <taxon>Eukaryota</taxon>
        <taxon>Sar</taxon>
        <taxon>Alveolata</taxon>
        <taxon>Ciliophora</taxon>
        <taxon>Intramacronucleata</taxon>
        <taxon>Oligohymenophorea</taxon>
        <taxon>Peniculida</taxon>
        <taxon>Parameciidae</taxon>
        <taxon>Paramecium</taxon>
    </lineage>
</organism>
<evidence type="ECO:0000313" key="1">
    <source>
        <dbReference type="EMBL" id="CAD8184702.1"/>
    </source>
</evidence>
<sequence length="145" mass="17267">MIYFIKVLLKFCLLTLIRILIKNYIFKLETGQIFYFGASILRHTYYYKGLKVNKFYISVIIYLSQLSFRSFNNNLLLGSSKDLFDDVSLLREMLLFLNNCLKIGRQTFPERGLFQGIQNNYDKLRDNQEMKDGWMEKNSDSIKQN</sequence>
<evidence type="ECO:0000313" key="2">
    <source>
        <dbReference type="Proteomes" id="UP000683925"/>
    </source>
</evidence>
<comment type="caution">
    <text evidence="1">The sequence shown here is derived from an EMBL/GenBank/DDBJ whole genome shotgun (WGS) entry which is preliminary data.</text>
</comment>
<dbReference type="AlphaFoldDB" id="A0A8S1W7V9"/>
<protein>
    <submittedName>
        <fullName evidence="1">Uncharacterized protein</fullName>
    </submittedName>
</protein>